<comment type="caution">
    <text evidence="9">The sequence shown here is derived from an EMBL/GenBank/DDBJ whole genome shotgun (WGS) entry which is preliminary data.</text>
</comment>
<keyword evidence="10" id="KW-1185">Reference proteome</keyword>
<dbReference type="PANTHER" id="PTHR24394">
    <property type="entry name" value="ZINC FINGER PROTEIN"/>
    <property type="match status" value="1"/>
</dbReference>
<evidence type="ECO:0000256" key="7">
    <source>
        <dbReference type="PROSITE-ProRule" id="PRU00042"/>
    </source>
</evidence>
<feature type="domain" description="C2H2-type" evidence="8">
    <location>
        <begin position="10"/>
        <end position="37"/>
    </location>
</feature>
<dbReference type="InterPro" id="IPR036236">
    <property type="entry name" value="Znf_C2H2_sf"/>
</dbReference>
<gene>
    <name evidence="9" type="ORF">GOODEAATRI_015488</name>
</gene>
<keyword evidence="3" id="KW-0677">Repeat</keyword>
<feature type="domain" description="C2H2-type" evidence="8">
    <location>
        <begin position="103"/>
        <end position="130"/>
    </location>
</feature>
<feature type="domain" description="C2H2-type" evidence="8">
    <location>
        <begin position="39"/>
        <end position="66"/>
    </location>
</feature>
<dbReference type="PANTHER" id="PTHR24394:SF29">
    <property type="entry name" value="MYONEURIN"/>
    <property type="match status" value="1"/>
</dbReference>
<dbReference type="SUPFAM" id="SSF57667">
    <property type="entry name" value="beta-beta-alpha zinc fingers"/>
    <property type="match status" value="2"/>
</dbReference>
<organism evidence="9 10">
    <name type="scientific">Goodea atripinnis</name>
    <dbReference type="NCBI Taxonomy" id="208336"/>
    <lineage>
        <taxon>Eukaryota</taxon>
        <taxon>Metazoa</taxon>
        <taxon>Chordata</taxon>
        <taxon>Craniata</taxon>
        <taxon>Vertebrata</taxon>
        <taxon>Euteleostomi</taxon>
        <taxon>Actinopterygii</taxon>
        <taxon>Neopterygii</taxon>
        <taxon>Teleostei</taxon>
        <taxon>Neoteleostei</taxon>
        <taxon>Acanthomorphata</taxon>
        <taxon>Ovalentaria</taxon>
        <taxon>Atherinomorphae</taxon>
        <taxon>Cyprinodontiformes</taxon>
        <taxon>Goodeidae</taxon>
        <taxon>Goodea</taxon>
    </lineage>
</organism>
<keyword evidence="2" id="KW-0479">Metal-binding</keyword>
<evidence type="ECO:0000259" key="8">
    <source>
        <dbReference type="PROSITE" id="PS50157"/>
    </source>
</evidence>
<evidence type="ECO:0000256" key="1">
    <source>
        <dbReference type="ARBA" id="ARBA00004123"/>
    </source>
</evidence>
<evidence type="ECO:0000256" key="6">
    <source>
        <dbReference type="ARBA" id="ARBA00023242"/>
    </source>
</evidence>
<keyword evidence="4 7" id="KW-0863">Zinc-finger</keyword>
<dbReference type="Pfam" id="PF00096">
    <property type="entry name" value="zf-C2H2"/>
    <property type="match status" value="4"/>
</dbReference>
<evidence type="ECO:0000256" key="4">
    <source>
        <dbReference type="ARBA" id="ARBA00022771"/>
    </source>
</evidence>
<evidence type="ECO:0000313" key="10">
    <source>
        <dbReference type="Proteomes" id="UP001476798"/>
    </source>
</evidence>
<keyword evidence="6" id="KW-0539">Nucleus</keyword>
<dbReference type="Proteomes" id="UP001476798">
    <property type="component" value="Unassembled WGS sequence"/>
</dbReference>
<evidence type="ECO:0000256" key="2">
    <source>
        <dbReference type="ARBA" id="ARBA00022723"/>
    </source>
</evidence>
<dbReference type="SMART" id="SM00355">
    <property type="entry name" value="ZnF_C2H2"/>
    <property type="match status" value="5"/>
</dbReference>
<keyword evidence="5" id="KW-0862">Zinc</keyword>
<accession>A0ABV0PP24</accession>
<evidence type="ECO:0000256" key="3">
    <source>
        <dbReference type="ARBA" id="ARBA00022737"/>
    </source>
</evidence>
<reference evidence="9 10" key="1">
    <citation type="submission" date="2021-06" db="EMBL/GenBank/DDBJ databases">
        <authorList>
            <person name="Palmer J.M."/>
        </authorList>
    </citation>
    <scope>NUCLEOTIDE SEQUENCE [LARGE SCALE GENOMIC DNA]</scope>
    <source>
        <strain evidence="9 10">GA_2019</strain>
        <tissue evidence="9">Muscle</tissue>
    </source>
</reference>
<evidence type="ECO:0000256" key="5">
    <source>
        <dbReference type="ARBA" id="ARBA00022833"/>
    </source>
</evidence>
<name>A0ABV0PP24_9TELE</name>
<feature type="domain" description="C2H2-type" evidence="8">
    <location>
        <begin position="68"/>
        <end position="95"/>
    </location>
</feature>
<comment type="subcellular location">
    <subcellularLocation>
        <location evidence="1">Nucleus</location>
    </subcellularLocation>
</comment>
<evidence type="ECO:0000313" key="9">
    <source>
        <dbReference type="EMBL" id="MEQ2185168.1"/>
    </source>
</evidence>
<dbReference type="EMBL" id="JAHRIO010081112">
    <property type="protein sequence ID" value="MEQ2185168.1"/>
    <property type="molecule type" value="Genomic_DNA"/>
</dbReference>
<proteinExistence type="predicted"/>
<protein>
    <recommendedName>
        <fullName evidence="8">C2H2-type domain-containing protein</fullName>
    </recommendedName>
</protein>
<dbReference type="InterPro" id="IPR013087">
    <property type="entry name" value="Znf_C2H2_type"/>
</dbReference>
<dbReference type="PROSITE" id="PS50157">
    <property type="entry name" value="ZINC_FINGER_C2H2_2"/>
    <property type="match status" value="5"/>
</dbReference>
<dbReference type="PROSITE" id="PS00028">
    <property type="entry name" value="ZINC_FINGER_C2H2_1"/>
    <property type="match status" value="5"/>
</dbReference>
<sequence length="419" mass="45372">MATHSPQKTHQCSFCEKMFHRKDHLKNHLQTHDPNKEAFKCEECGKHYNTKLGYKRHVAMHSATAGDLTCKVCMQSYESTPVLLEHLKSHSGKSSGGAKEKKHPCDHCDRRFYTRKDVRRHMVVHTGRKDFLCQYCAQRFGRKDHLTRHVKKSHSQELLKIKTEPPDMLGLLTTGSPPCSVKEELSPMMCGMGPNKDPMMGKSFPSGAPFPMSMYNPHHLQAMSNSGLGSTSYLLDKPLKVEMESFLMDLQSGLPGPVTTVEPHAAASPLKDGLEPTSVLADELCGDPLLSKSPAVIAESLCAANMDFSHLLGFLPLNLPPYSAPMSTGGLVMGYTSSVTSSTSSSSSSSLHAAEPHAAAVAAAAAAVTTAPLTSLQPQPQEQQSSSGGLGLGSLHPLPPVFSSSLSTTTLPRFHQAFQ</sequence>
<feature type="domain" description="C2H2-type" evidence="8">
    <location>
        <begin position="131"/>
        <end position="159"/>
    </location>
</feature>
<dbReference type="Gene3D" id="3.30.160.60">
    <property type="entry name" value="Classic Zinc Finger"/>
    <property type="match status" value="4"/>
</dbReference>